<organism evidence="3 4">
    <name type="scientific">Kordia algicida OT-1</name>
    <dbReference type="NCBI Taxonomy" id="391587"/>
    <lineage>
        <taxon>Bacteria</taxon>
        <taxon>Pseudomonadati</taxon>
        <taxon>Bacteroidota</taxon>
        <taxon>Flavobacteriia</taxon>
        <taxon>Flavobacteriales</taxon>
        <taxon>Flavobacteriaceae</taxon>
        <taxon>Kordia</taxon>
    </lineage>
</organism>
<evidence type="ECO:0000313" key="4">
    <source>
        <dbReference type="Proteomes" id="UP000002945"/>
    </source>
</evidence>
<gene>
    <name evidence="3" type="ORF">KAOT1_09516</name>
</gene>
<dbReference type="Proteomes" id="UP000002945">
    <property type="component" value="Unassembled WGS sequence"/>
</dbReference>
<comment type="caution">
    <text evidence="3">The sequence shown here is derived from an EMBL/GenBank/DDBJ whole genome shotgun (WGS) entry which is preliminary data.</text>
</comment>
<feature type="region of interest" description="Disordered" evidence="1">
    <location>
        <begin position="33"/>
        <end position="58"/>
    </location>
</feature>
<evidence type="ECO:0008006" key="5">
    <source>
        <dbReference type="Google" id="ProtNLM"/>
    </source>
</evidence>
<feature type="compositionally biased region" description="Low complexity" evidence="1">
    <location>
        <begin position="35"/>
        <end position="56"/>
    </location>
</feature>
<reference evidence="3 4" key="1">
    <citation type="journal article" date="2011" name="J. Bacteriol.">
        <title>Genome sequence of the algicidal bacterium Kordia algicida OT-1.</title>
        <authorList>
            <person name="Lee H.S."/>
            <person name="Kang S.G."/>
            <person name="Kwon K.K."/>
            <person name="Lee J.H."/>
            <person name="Kim S.J."/>
        </authorList>
    </citation>
    <scope>NUCLEOTIDE SEQUENCE [LARGE SCALE GENOMIC DNA]</scope>
    <source>
        <strain evidence="3 4">OT-1</strain>
    </source>
</reference>
<evidence type="ECO:0000256" key="2">
    <source>
        <dbReference type="SAM" id="SignalP"/>
    </source>
</evidence>
<evidence type="ECO:0000256" key="1">
    <source>
        <dbReference type="SAM" id="MobiDB-lite"/>
    </source>
</evidence>
<accession>A9E409</accession>
<protein>
    <recommendedName>
        <fullName evidence="5">Lipocalin-like domain-containing protein</fullName>
    </recommendedName>
</protein>
<proteinExistence type="predicted"/>
<dbReference type="EMBL" id="ABIB01000009">
    <property type="protein sequence ID" value="EDP95300.1"/>
    <property type="molecule type" value="Genomic_DNA"/>
</dbReference>
<evidence type="ECO:0000313" key="3">
    <source>
        <dbReference type="EMBL" id="EDP95300.1"/>
    </source>
</evidence>
<keyword evidence="4" id="KW-1185">Reference proteome</keyword>
<dbReference type="AlphaFoldDB" id="A9E409"/>
<sequence>MKKLSFLLVIFISLTAFTCENEALDDGVEEAIVENPTNPNNPTNPSDPSNPSDPTSIVGTWSAVSLDAGTESSVTVGDLTTSATSVITGENLDYTVTFTDNETFSTQGNYDITYTVTTPDETATSTQNYTNVSGTGTYEITGANMMTVGGAFYDLQVDGLDTSAIADMPQELQYTLSADGQTLTFVQDQQEVQDVEGIVVSTTVTSTSVFTRQ</sequence>
<dbReference type="OrthoDB" id="1426588at2"/>
<dbReference type="eggNOG" id="ENOG5033656">
    <property type="taxonomic scope" value="Bacteria"/>
</dbReference>
<dbReference type="RefSeq" id="WP_007094463.1">
    <property type="nucleotide sequence ID" value="NZ_CP142125.1"/>
</dbReference>
<feature type="signal peptide" evidence="2">
    <location>
        <begin position="1"/>
        <end position="18"/>
    </location>
</feature>
<keyword evidence="2" id="KW-0732">Signal</keyword>
<dbReference type="HOGENOM" id="CLU_1292987_0_0_10"/>
<name>A9E409_9FLAO</name>
<feature type="chain" id="PRO_5002735046" description="Lipocalin-like domain-containing protein" evidence="2">
    <location>
        <begin position="19"/>
        <end position="213"/>
    </location>
</feature>